<evidence type="ECO:0000313" key="1">
    <source>
        <dbReference type="EMBL" id="OBS63491.1"/>
    </source>
</evidence>
<dbReference type="EMBL" id="LZPO01099512">
    <property type="protein sequence ID" value="OBS63491.1"/>
    <property type="molecule type" value="Genomic_DNA"/>
</dbReference>
<proteinExistence type="predicted"/>
<organism evidence="1 2">
    <name type="scientific">Neotoma lepida</name>
    <name type="common">Desert woodrat</name>
    <dbReference type="NCBI Taxonomy" id="56216"/>
    <lineage>
        <taxon>Eukaryota</taxon>
        <taxon>Metazoa</taxon>
        <taxon>Chordata</taxon>
        <taxon>Craniata</taxon>
        <taxon>Vertebrata</taxon>
        <taxon>Euteleostomi</taxon>
        <taxon>Mammalia</taxon>
        <taxon>Eutheria</taxon>
        <taxon>Euarchontoglires</taxon>
        <taxon>Glires</taxon>
        <taxon>Rodentia</taxon>
        <taxon>Myomorpha</taxon>
        <taxon>Muroidea</taxon>
        <taxon>Cricetidae</taxon>
        <taxon>Neotominae</taxon>
        <taxon>Neotoma</taxon>
    </lineage>
</organism>
<name>A0A1A6GB79_NEOLE</name>
<keyword evidence="2" id="KW-1185">Reference proteome</keyword>
<evidence type="ECO:0000313" key="2">
    <source>
        <dbReference type="Proteomes" id="UP000092124"/>
    </source>
</evidence>
<gene>
    <name evidence="1" type="ORF">A6R68_07899</name>
</gene>
<reference evidence="1 2" key="1">
    <citation type="submission" date="2016-06" db="EMBL/GenBank/DDBJ databases">
        <title>The Draft Genome Sequence and Annotation of the Desert Woodrat Neotoma lepida.</title>
        <authorList>
            <person name="Campbell M."/>
            <person name="Oakeson K.F."/>
            <person name="Yandell M."/>
            <person name="Halpert J.R."/>
            <person name="Dearing D."/>
        </authorList>
    </citation>
    <scope>NUCLEOTIDE SEQUENCE [LARGE SCALE GENOMIC DNA]</scope>
    <source>
        <strain evidence="1">417</strain>
        <tissue evidence="1">Liver</tissue>
    </source>
</reference>
<sequence>MVRLCRVFVENPAIPGLHGAGFWRLPCAQDGQSIGPVFLHLSLHWQNGDNGFYFTHIQICNKMPNSVRSCPDKPPFVLVAFLNLEIAQLSHCLALPACYPSLLSAHYGRVLLGQQPLSGTLSPSIDNHCLPWNPKKNVVYGAELHTILGQPSPQGGCCEDVQLMQPLPRTRESIGALTAAPCWRHTGVSWVCHQFGSQGTASRDIFQGPRQ</sequence>
<dbReference type="AlphaFoldDB" id="A0A1A6GB79"/>
<protein>
    <submittedName>
        <fullName evidence="1">Uncharacterized protein</fullName>
    </submittedName>
</protein>
<dbReference type="Proteomes" id="UP000092124">
    <property type="component" value="Unassembled WGS sequence"/>
</dbReference>
<comment type="caution">
    <text evidence="1">The sequence shown here is derived from an EMBL/GenBank/DDBJ whole genome shotgun (WGS) entry which is preliminary data.</text>
</comment>
<accession>A0A1A6GB79</accession>